<dbReference type="Proteomes" id="UP000249065">
    <property type="component" value="Unassembled WGS sequence"/>
</dbReference>
<comment type="similarity">
    <text evidence="1">Belongs to the iron/manganese superoxide dismutase family.</text>
</comment>
<dbReference type="RefSeq" id="WP_111472185.1">
    <property type="nucleotide sequence ID" value="NZ_QLIX01000027.1"/>
</dbReference>
<dbReference type="InterPro" id="IPR001763">
    <property type="entry name" value="Rhodanese-like_dom"/>
</dbReference>
<dbReference type="Gene3D" id="3.55.40.20">
    <property type="entry name" value="Iron/manganese superoxide dismutase, C-terminal domain"/>
    <property type="match status" value="1"/>
</dbReference>
<dbReference type="Pfam" id="PF00581">
    <property type="entry name" value="Rhodanese"/>
    <property type="match status" value="1"/>
</dbReference>
<keyword evidence="7" id="KW-1185">Reference proteome</keyword>
<keyword evidence="4" id="KW-0560">Oxidoreductase</keyword>
<dbReference type="GO" id="GO:0046872">
    <property type="term" value="F:metal ion binding"/>
    <property type="evidence" value="ECO:0007669"/>
    <property type="project" value="UniProtKB-KW"/>
</dbReference>
<dbReference type="PANTHER" id="PTHR11404">
    <property type="entry name" value="SUPEROXIDE DISMUTASE 2"/>
    <property type="match status" value="1"/>
</dbReference>
<name>A0A327M1M4_9PROT</name>
<dbReference type="AlphaFoldDB" id="A0A327M1M4"/>
<dbReference type="InterPro" id="IPR036873">
    <property type="entry name" value="Rhodanese-like_dom_sf"/>
</dbReference>
<dbReference type="SUPFAM" id="SSF52821">
    <property type="entry name" value="Rhodanese/Cell cycle control phosphatase"/>
    <property type="match status" value="1"/>
</dbReference>
<dbReference type="InterPro" id="IPR019832">
    <property type="entry name" value="Mn/Fe_SOD_C"/>
</dbReference>
<dbReference type="PANTHER" id="PTHR11404:SF6">
    <property type="entry name" value="SUPEROXIDE DISMUTASE [MN], MITOCHONDRIAL"/>
    <property type="match status" value="1"/>
</dbReference>
<feature type="domain" description="Rhodanese" evidence="5">
    <location>
        <begin position="223"/>
        <end position="313"/>
    </location>
</feature>
<evidence type="ECO:0000259" key="5">
    <source>
        <dbReference type="PROSITE" id="PS50206"/>
    </source>
</evidence>
<dbReference type="EC" id="1.15.1.1" evidence="2"/>
<dbReference type="InterPro" id="IPR036314">
    <property type="entry name" value="SOD_C_sf"/>
</dbReference>
<protein>
    <recommendedName>
        <fullName evidence="2">superoxide dismutase</fullName>
        <ecNumber evidence="2">1.15.1.1</ecNumber>
    </recommendedName>
</protein>
<dbReference type="GO" id="GO:0004784">
    <property type="term" value="F:superoxide dismutase activity"/>
    <property type="evidence" value="ECO:0007669"/>
    <property type="project" value="UniProtKB-EC"/>
</dbReference>
<evidence type="ECO:0000256" key="2">
    <source>
        <dbReference type="ARBA" id="ARBA00012682"/>
    </source>
</evidence>
<dbReference type="InterPro" id="IPR050265">
    <property type="entry name" value="Fe/Mn_Superoxide_Dismutase"/>
</dbReference>
<evidence type="ECO:0000313" key="6">
    <source>
        <dbReference type="EMBL" id="RAI56062.1"/>
    </source>
</evidence>
<dbReference type="SUPFAM" id="SSF54719">
    <property type="entry name" value="Fe,Mn superoxide dismutase (SOD), C-terminal domain"/>
    <property type="match status" value="1"/>
</dbReference>
<sequence>MPHTVTPLPFKPPRLQGLSERLLASHYENNYGGALRRLNAIERRLGELDWGSAPVFEINGLKREELIAAGSVILHEVYFDGLGGEGGDPAGDLAAALERDFGSVGRWRTEFTAMSKALAGGSGWVVLAWSPRLGRLVNHWAADHAHGLAGGVPVLALDMYEHSYHLDFGARAGDYVDAVMRNLHWERLGRRHQAAVSTPAASGENHGGSDAIAPERVRDMLASGEPVTVLDVRKPEDLTRAADRIAGSSWRDPEAIASWAEALPHDRPIVAYCVYGFQVSGDVAAALRRRGLNARVLAGGIAAWHAIGAPAAPLPPNVTQGA</sequence>
<accession>A0A327M1M4</accession>
<dbReference type="Gene3D" id="3.40.250.10">
    <property type="entry name" value="Rhodanese-like domain"/>
    <property type="match status" value="1"/>
</dbReference>
<proteinExistence type="inferred from homology"/>
<comment type="caution">
    <text evidence="6">The sequence shown here is derived from an EMBL/GenBank/DDBJ whole genome shotgun (WGS) entry which is preliminary data.</text>
</comment>
<keyword evidence="3" id="KW-0479">Metal-binding</keyword>
<gene>
    <name evidence="6" type="ORF">DOO78_22745</name>
</gene>
<evidence type="ECO:0000256" key="1">
    <source>
        <dbReference type="ARBA" id="ARBA00008714"/>
    </source>
</evidence>
<reference evidence="7" key="1">
    <citation type="submission" date="2018-06" db="EMBL/GenBank/DDBJ databases">
        <authorList>
            <person name="Khan S.A."/>
        </authorList>
    </citation>
    <scope>NUCLEOTIDE SEQUENCE [LARGE SCALE GENOMIC DNA]</scope>
    <source>
        <strain evidence="7">DB-1506</strain>
    </source>
</reference>
<dbReference type="EMBL" id="QLIX01000027">
    <property type="protein sequence ID" value="RAI56062.1"/>
    <property type="molecule type" value="Genomic_DNA"/>
</dbReference>
<evidence type="ECO:0000256" key="3">
    <source>
        <dbReference type="ARBA" id="ARBA00022723"/>
    </source>
</evidence>
<evidence type="ECO:0000256" key="4">
    <source>
        <dbReference type="ARBA" id="ARBA00023002"/>
    </source>
</evidence>
<dbReference type="InterPro" id="IPR036324">
    <property type="entry name" value="Mn/Fe_SOD_N_sf"/>
</dbReference>
<evidence type="ECO:0000313" key="7">
    <source>
        <dbReference type="Proteomes" id="UP000249065"/>
    </source>
</evidence>
<organism evidence="6 7">
    <name type="scientific">Roseicella frigidaeris</name>
    <dbReference type="NCBI Taxonomy" id="2230885"/>
    <lineage>
        <taxon>Bacteria</taxon>
        <taxon>Pseudomonadati</taxon>
        <taxon>Pseudomonadota</taxon>
        <taxon>Alphaproteobacteria</taxon>
        <taxon>Acetobacterales</taxon>
        <taxon>Roseomonadaceae</taxon>
        <taxon>Roseicella</taxon>
    </lineage>
</organism>
<dbReference type="Pfam" id="PF02777">
    <property type="entry name" value="Sod_Fe_C"/>
    <property type="match status" value="1"/>
</dbReference>
<dbReference type="PROSITE" id="PS50206">
    <property type="entry name" value="RHODANESE_3"/>
    <property type="match status" value="1"/>
</dbReference>
<dbReference type="OrthoDB" id="9803125at2"/>
<dbReference type="SUPFAM" id="SSF46609">
    <property type="entry name" value="Fe,Mn superoxide dismutase (SOD), N-terminal domain"/>
    <property type="match status" value="1"/>
</dbReference>
<dbReference type="SMART" id="SM00450">
    <property type="entry name" value="RHOD"/>
    <property type="match status" value="1"/>
</dbReference>